<name>A0A1X7LIG7_9BACT</name>
<dbReference type="Pfam" id="PF16148">
    <property type="entry name" value="DUF4856"/>
    <property type="match status" value="1"/>
</dbReference>
<dbReference type="EMBL" id="FXAW01000017">
    <property type="protein sequence ID" value="SMG53666.1"/>
    <property type="molecule type" value="Genomic_DNA"/>
</dbReference>
<dbReference type="STRING" id="1028.SAMN05661096_04098"/>
<sequence length="365" mass="40519">MRNLKLLGLALLATISFTACDDENPTGENNGNYEIPSTYDFENVSYSGQTQRLDMLDELTVYMKTANNGAVLDAQKMLDMYANENNAFDNAELNSADSKELENKTVEADIALFKSFMNDFAQATIESNGGVGSNGTPGVVTSNDGANKYFFDANGVEHIQYIEKGLMGSCFYFQGVSIYLASGKMDVDNENIEAGIGTEMEHHWDEAFGYLGVPTDFPSNIDGLRFWGKYINGRDALLGSNEILMNAFIKGRAAISNKDLETRDEQIEIIRNEWEKVSAATAIHYLNRANSSFADDAIRNHVLSEAWAFIYALKYNPTKKLTNAEIDAILEDLGDNFYTITTDDINTVKATLVTAYGFEDIQNQF</sequence>
<keyword evidence="3" id="KW-1185">Reference proteome</keyword>
<feature type="signal peptide" evidence="1">
    <location>
        <begin position="1"/>
        <end position="21"/>
    </location>
</feature>
<dbReference type="InterPro" id="IPR032331">
    <property type="entry name" value="DUF4856"/>
</dbReference>
<dbReference type="AlphaFoldDB" id="A0A1X7LIG7"/>
<protein>
    <recommendedName>
        <fullName evidence="4">DUF4856 domain-containing protein</fullName>
    </recommendedName>
</protein>
<reference evidence="3" key="1">
    <citation type="submission" date="2017-04" db="EMBL/GenBank/DDBJ databases">
        <authorList>
            <person name="Varghese N."/>
            <person name="Submissions S."/>
        </authorList>
    </citation>
    <scope>NUCLEOTIDE SEQUENCE [LARGE SCALE GENOMIC DNA]</scope>
    <source>
        <strain evidence="3">DSM 4125</strain>
    </source>
</reference>
<evidence type="ECO:0000313" key="2">
    <source>
        <dbReference type="EMBL" id="SMG53666.1"/>
    </source>
</evidence>
<feature type="chain" id="PRO_5012530358" description="DUF4856 domain-containing protein" evidence="1">
    <location>
        <begin position="22"/>
        <end position="365"/>
    </location>
</feature>
<evidence type="ECO:0000313" key="3">
    <source>
        <dbReference type="Proteomes" id="UP000193804"/>
    </source>
</evidence>
<dbReference type="Proteomes" id="UP000193804">
    <property type="component" value="Unassembled WGS sequence"/>
</dbReference>
<organism evidence="2 3">
    <name type="scientific">Marivirga sericea</name>
    <dbReference type="NCBI Taxonomy" id="1028"/>
    <lineage>
        <taxon>Bacteria</taxon>
        <taxon>Pseudomonadati</taxon>
        <taxon>Bacteroidota</taxon>
        <taxon>Cytophagia</taxon>
        <taxon>Cytophagales</taxon>
        <taxon>Marivirgaceae</taxon>
        <taxon>Marivirga</taxon>
    </lineage>
</organism>
<evidence type="ECO:0000256" key="1">
    <source>
        <dbReference type="SAM" id="SignalP"/>
    </source>
</evidence>
<dbReference type="RefSeq" id="WP_085519204.1">
    <property type="nucleotide sequence ID" value="NZ_FXAW01000017.1"/>
</dbReference>
<dbReference type="PROSITE" id="PS51257">
    <property type="entry name" value="PROKAR_LIPOPROTEIN"/>
    <property type="match status" value="1"/>
</dbReference>
<proteinExistence type="predicted"/>
<accession>A0A1X7LIG7</accession>
<keyword evidence="1" id="KW-0732">Signal</keyword>
<evidence type="ECO:0008006" key="4">
    <source>
        <dbReference type="Google" id="ProtNLM"/>
    </source>
</evidence>
<gene>
    <name evidence="2" type="ORF">SAMN05661096_04098</name>
</gene>
<dbReference type="OrthoDB" id="5498726at2"/>